<dbReference type="AlphaFoldDB" id="A0A329SM76"/>
<feature type="compositionally biased region" description="Acidic residues" evidence="1">
    <location>
        <begin position="135"/>
        <end position="144"/>
    </location>
</feature>
<evidence type="ECO:0000313" key="3">
    <source>
        <dbReference type="Proteomes" id="UP000251314"/>
    </source>
</evidence>
<gene>
    <name evidence="2" type="ORF">PC110_g5928</name>
</gene>
<feature type="region of interest" description="Disordered" evidence="1">
    <location>
        <begin position="121"/>
        <end position="162"/>
    </location>
</feature>
<name>A0A329SM76_9STRA</name>
<dbReference type="OrthoDB" id="10327891at2759"/>
<dbReference type="VEuPathDB" id="FungiDB:PC110_g5928"/>
<accession>A0A329SM76</accession>
<feature type="compositionally biased region" description="Low complexity" evidence="1">
    <location>
        <begin position="145"/>
        <end position="154"/>
    </location>
</feature>
<proteinExistence type="predicted"/>
<reference evidence="2 3" key="1">
    <citation type="submission" date="2018-01" db="EMBL/GenBank/DDBJ databases">
        <title>Draft genome of the strawberry crown rot pathogen Phytophthora cactorum.</title>
        <authorList>
            <person name="Armitage A.D."/>
            <person name="Lysoe E."/>
            <person name="Nellist C.F."/>
            <person name="Harrison R.J."/>
            <person name="Brurberg M.B."/>
        </authorList>
    </citation>
    <scope>NUCLEOTIDE SEQUENCE [LARGE SCALE GENOMIC DNA]</scope>
    <source>
        <strain evidence="2 3">10300</strain>
    </source>
</reference>
<organism evidence="2 3">
    <name type="scientific">Phytophthora cactorum</name>
    <dbReference type="NCBI Taxonomy" id="29920"/>
    <lineage>
        <taxon>Eukaryota</taxon>
        <taxon>Sar</taxon>
        <taxon>Stramenopiles</taxon>
        <taxon>Oomycota</taxon>
        <taxon>Peronosporomycetes</taxon>
        <taxon>Peronosporales</taxon>
        <taxon>Peronosporaceae</taxon>
        <taxon>Phytophthora</taxon>
    </lineage>
</organism>
<sequence length="219" mass="23270">MGIPTASRAWTNFMGEDALLDYYTAASKGSSAAAAHAPHSIPAAVSATPAAAAPRHLPLRVICEAPAGYCAAITRQATPETTEGSSDGQTPETMYVFLHIPDIICTLRNIANVHYASARVKPPSYDEEHSGASPDDADSDEEEAPVPSAPVASATGNTVPQPAMPVGRQAQVFILTTKLLYYADLLADTTDILNVTTTRVEKPIMMLSILDMMPQRMML</sequence>
<keyword evidence="3" id="KW-1185">Reference proteome</keyword>
<protein>
    <submittedName>
        <fullName evidence="2">Uncharacterized protein</fullName>
    </submittedName>
</protein>
<dbReference type="Proteomes" id="UP000251314">
    <property type="component" value="Unassembled WGS sequence"/>
</dbReference>
<evidence type="ECO:0000313" key="2">
    <source>
        <dbReference type="EMBL" id="RAW37800.1"/>
    </source>
</evidence>
<comment type="caution">
    <text evidence="2">The sequence shown here is derived from an EMBL/GenBank/DDBJ whole genome shotgun (WGS) entry which is preliminary data.</text>
</comment>
<dbReference type="EMBL" id="MJFZ01000103">
    <property type="protein sequence ID" value="RAW37800.1"/>
    <property type="molecule type" value="Genomic_DNA"/>
</dbReference>
<evidence type="ECO:0000256" key="1">
    <source>
        <dbReference type="SAM" id="MobiDB-lite"/>
    </source>
</evidence>